<gene>
    <name evidence="2 4" type="ORF">BDZ99DRAFT_461149</name>
</gene>
<proteinExistence type="predicted"/>
<evidence type="ECO:0000256" key="1">
    <source>
        <dbReference type="SAM" id="MobiDB-lite"/>
    </source>
</evidence>
<protein>
    <submittedName>
        <fullName evidence="2 4">Uncharacterized protein</fullName>
    </submittedName>
</protein>
<dbReference type="EMBL" id="MU003697">
    <property type="protein sequence ID" value="KAF2812459.1"/>
    <property type="molecule type" value="Genomic_DNA"/>
</dbReference>
<dbReference type="RefSeq" id="XP_033579423.1">
    <property type="nucleotide sequence ID" value="XM_033719551.1"/>
</dbReference>
<feature type="region of interest" description="Disordered" evidence="1">
    <location>
        <begin position="17"/>
        <end position="47"/>
    </location>
</feature>
<reference evidence="4" key="3">
    <citation type="submission" date="2025-04" db="UniProtKB">
        <authorList>
            <consortium name="RefSeq"/>
        </authorList>
    </citation>
    <scope>IDENTIFICATION</scope>
    <source>
        <strain evidence="4">CBS 304.34</strain>
    </source>
</reference>
<evidence type="ECO:0000313" key="3">
    <source>
        <dbReference type="Proteomes" id="UP000504636"/>
    </source>
</evidence>
<evidence type="ECO:0000313" key="2">
    <source>
        <dbReference type="EMBL" id="KAF2812459.1"/>
    </source>
</evidence>
<reference evidence="4" key="2">
    <citation type="submission" date="2020-04" db="EMBL/GenBank/DDBJ databases">
        <authorList>
            <consortium name="NCBI Genome Project"/>
        </authorList>
    </citation>
    <scope>NUCLEOTIDE SEQUENCE</scope>
    <source>
        <strain evidence="4">CBS 304.34</strain>
    </source>
</reference>
<dbReference type="AlphaFoldDB" id="A0A6A6YVB3"/>
<feature type="compositionally biased region" description="Polar residues" evidence="1">
    <location>
        <begin position="17"/>
        <end position="38"/>
    </location>
</feature>
<dbReference type="Proteomes" id="UP000504636">
    <property type="component" value="Unplaced"/>
</dbReference>
<dbReference type="GeneID" id="54460444"/>
<organism evidence="2">
    <name type="scientific">Mytilinidion resinicola</name>
    <dbReference type="NCBI Taxonomy" id="574789"/>
    <lineage>
        <taxon>Eukaryota</taxon>
        <taxon>Fungi</taxon>
        <taxon>Dikarya</taxon>
        <taxon>Ascomycota</taxon>
        <taxon>Pezizomycotina</taxon>
        <taxon>Dothideomycetes</taxon>
        <taxon>Pleosporomycetidae</taxon>
        <taxon>Mytilinidiales</taxon>
        <taxon>Mytilinidiaceae</taxon>
        <taxon>Mytilinidion</taxon>
    </lineage>
</organism>
<name>A0A6A6YVB3_9PEZI</name>
<keyword evidence="3" id="KW-1185">Reference proteome</keyword>
<evidence type="ECO:0000313" key="4">
    <source>
        <dbReference type="RefSeq" id="XP_033579423.1"/>
    </source>
</evidence>
<reference evidence="2 4" key="1">
    <citation type="journal article" date="2020" name="Stud. Mycol.">
        <title>101 Dothideomycetes genomes: a test case for predicting lifestyles and emergence of pathogens.</title>
        <authorList>
            <person name="Haridas S."/>
            <person name="Albert R."/>
            <person name="Binder M."/>
            <person name="Bloem J."/>
            <person name="Labutti K."/>
            <person name="Salamov A."/>
            <person name="Andreopoulos B."/>
            <person name="Baker S."/>
            <person name="Barry K."/>
            <person name="Bills G."/>
            <person name="Bluhm B."/>
            <person name="Cannon C."/>
            <person name="Castanera R."/>
            <person name="Culley D."/>
            <person name="Daum C."/>
            <person name="Ezra D."/>
            <person name="Gonzalez J."/>
            <person name="Henrissat B."/>
            <person name="Kuo A."/>
            <person name="Liang C."/>
            <person name="Lipzen A."/>
            <person name="Lutzoni F."/>
            <person name="Magnuson J."/>
            <person name="Mondo S."/>
            <person name="Nolan M."/>
            <person name="Ohm R."/>
            <person name="Pangilinan J."/>
            <person name="Park H.-J."/>
            <person name="Ramirez L."/>
            <person name="Alfaro M."/>
            <person name="Sun H."/>
            <person name="Tritt A."/>
            <person name="Yoshinaga Y."/>
            <person name="Zwiers L.-H."/>
            <person name="Turgeon B."/>
            <person name="Goodwin S."/>
            <person name="Spatafora J."/>
            <person name="Crous P."/>
            <person name="Grigoriev I."/>
        </authorList>
    </citation>
    <scope>NUCLEOTIDE SEQUENCE</scope>
    <source>
        <strain evidence="2 4">CBS 304.34</strain>
    </source>
</reference>
<sequence>MCNSAYRFEIVANYIPDSSNSATETPDSTLARSSSDSAYSPKKETHHMVVGDRLTHPSANRLMWGSELMTIHPNVQSTHYMTQVIHRIRAADHLTASLL</sequence>
<accession>A0A6A6YVB3</accession>